<evidence type="ECO:0000313" key="8">
    <source>
        <dbReference type="EMBL" id="RKQ71366.1"/>
    </source>
</evidence>
<dbReference type="InterPro" id="IPR000092">
    <property type="entry name" value="Polyprenyl_synt"/>
</dbReference>
<dbReference type="SUPFAM" id="SSF48576">
    <property type="entry name" value="Terpenoid synthases"/>
    <property type="match status" value="1"/>
</dbReference>
<comment type="similarity">
    <text evidence="2 7">Belongs to the FPP/GGPP synthase family.</text>
</comment>
<evidence type="ECO:0000256" key="3">
    <source>
        <dbReference type="ARBA" id="ARBA00022679"/>
    </source>
</evidence>
<dbReference type="SFLD" id="SFLDS00005">
    <property type="entry name" value="Isoprenoid_Synthase_Type_I"/>
    <property type="match status" value="1"/>
</dbReference>
<comment type="caution">
    <text evidence="8">The sequence shown here is derived from an EMBL/GenBank/DDBJ whole genome shotgun (WGS) entry which is preliminary data.</text>
</comment>
<evidence type="ECO:0000256" key="7">
    <source>
        <dbReference type="RuleBase" id="RU004466"/>
    </source>
</evidence>
<dbReference type="EMBL" id="RBII01000001">
    <property type="protein sequence ID" value="RKQ71366.1"/>
    <property type="molecule type" value="Genomic_DNA"/>
</dbReference>
<evidence type="ECO:0000256" key="4">
    <source>
        <dbReference type="ARBA" id="ARBA00022723"/>
    </source>
</evidence>
<dbReference type="PANTHER" id="PTHR43281:SF1">
    <property type="entry name" value="FARNESYL DIPHOSPHATE SYNTHASE"/>
    <property type="match status" value="1"/>
</dbReference>
<dbReference type="AlphaFoldDB" id="A0A420WKA3"/>
<name>A0A420WKA3_9PROT</name>
<dbReference type="PROSITE" id="PS00444">
    <property type="entry name" value="POLYPRENYL_SYNTHASE_2"/>
    <property type="match status" value="1"/>
</dbReference>
<dbReference type="FunFam" id="1.10.600.10:FF:000001">
    <property type="entry name" value="Geranylgeranyl diphosphate synthase"/>
    <property type="match status" value="1"/>
</dbReference>
<keyword evidence="4" id="KW-0479">Metal-binding</keyword>
<evidence type="ECO:0000256" key="1">
    <source>
        <dbReference type="ARBA" id="ARBA00001946"/>
    </source>
</evidence>
<keyword evidence="9" id="KW-1185">Reference proteome</keyword>
<evidence type="ECO:0000256" key="2">
    <source>
        <dbReference type="ARBA" id="ARBA00006706"/>
    </source>
</evidence>
<sequence length="335" mass="36565">MILNSNLPFKMPNNTDVIMCKHGNEASRVSDTQSNIHSLNASADVDIIQAAIEARLTELVPSDKTWPVRLHEAQRHALLSPGKRFRPLLCVLITHGASNDPILRKASIDVGCVAEMVHAASLILDDLPCMDNAALRRNQPTTHLAFDESTAILSATALLNRAFGVLSRLHNIIPETRVALVDLLSYSVGSTGLIAGQMADLANHSPDNNLQDVERLNYLKTGALFEYAIYSAAILTNLSVGQKEELKDFSYHLGLAFQLLDDLKDVQMKEVEAEKSVGRDIGKTTILALLGTKNSKKTLLSYLDSAKSSLQKAGLQNATALDALIERQFAFLNQV</sequence>
<comment type="cofactor">
    <cofactor evidence="1">
        <name>Mg(2+)</name>
        <dbReference type="ChEBI" id="CHEBI:18420"/>
    </cofactor>
</comment>
<dbReference type="CDD" id="cd00685">
    <property type="entry name" value="Trans_IPPS_HT"/>
    <property type="match status" value="1"/>
</dbReference>
<dbReference type="InterPro" id="IPR008949">
    <property type="entry name" value="Isoprenoid_synthase_dom_sf"/>
</dbReference>
<keyword evidence="3 7" id="KW-0808">Transferase</keyword>
<protein>
    <submittedName>
        <fullName evidence="8">Geranylgeranyl diphosphate synthase type II</fullName>
    </submittedName>
</protein>
<dbReference type="SFLD" id="SFLDG01017">
    <property type="entry name" value="Polyprenyl_Transferase_Like"/>
    <property type="match status" value="1"/>
</dbReference>
<evidence type="ECO:0000256" key="6">
    <source>
        <dbReference type="ARBA" id="ARBA00023229"/>
    </source>
</evidence>
<dbReference type="Pfam" id="PF00348">
    <property type="entry name" value="polyprenyl_synt"/>
    <property type="match status" value="1"/>
</dbReference>
<gene>
    <name evidence="8" type="ORF">DES40_0681</name>
</gene>
<dbReference type="InterPro" id="IPR033749">
    <property type="entry name" value="Polyprenyl_synt_CS"/>
</dbReference>
<keyword evidence="5" id="KW-0460">Magnesium</keyword>
<organism evidence="8 9">
    <name type="scientific">Litorimonas taeanensis</name>
    <dbReference type="NCBI Taxonomy" id="568099"/>
    <lineage>
        <taxon>Bacteria</taxon>
        <taxon>Pseudomonadati</taxon>
        <taxon>Pseudomonadota</taxon>
        <taxon>Alphaproteobacteria</taxon>
        <taxon>Maricaulales</taxon>
        <taxon>Robiginitomaculaceae</taxon>
    </lineage>
</organism>
<dbReference type="Gene3D" id="1.10.600.10">
    <property type="entry name" value="Farnesyl Diphosphate Synthase"/>
    <property type="match status" value="1"/>
</dbReference>
<keyword evidence="6" id="KW-0414">Isoprene biosynthesis</keyword>
<dbReference type="GO" id="GO:0046872">
    <property type="term" value="F:metal ion binding"/>
    <property type="evidence" value="ECO:0007669"/>
    <property type="project" value="UniProtKB-KW"/>
</dbReference>
<dbReference type="Proteomes" id="UP000282211">
    <property type="component" value="Unassembled WGS sequence"/>
</dbReference>
<dbReference type="PANTHER" id="PTHR43281">
    <property type="entry name" value="FARNESYL DIPHOSPHATE SYNTHASE"/>
    <property type="match status" value="1"/>
</dbReference>
<dbReference type="GO" id="GO:0004659">
    <property type="term" value="F:prenyltransferase activity"/>
    <property type="evidence" value="ECO:0007669"/>
    <property type="project" value="InterPro"/>
</dbReference>
<proteinExistence type="inferred from homology"/>
<accession>A0A420WKA3</accession>
<dbReference type="InParanoid" id="A0A420WKA3"/>
<dbReference type="GO" id="GO:0016114">
    <property type="term" value="P:terpenoid biosynthetic process"/>
    <property type="evidence" value="ECO:0007669"/>
    <property type="project" value="UniProtKB-ARBA"/>
</dbReference>
<evidence type="ECO:0000256" key="5">
    <source>
        <dbReference type="ARBA" id="ARBA00022842"/>
    </source>
</evidence>
<reference evidence="8 9" key="1">
    <citation type="submission" date="2018-10" db="EMBL/GenBank/DDBJ databases">
        <title>Genomic Encyclopedia of Type Strains, Phase IV (KMG-IV): sequencing the most valuable type-strain genomes for metagenomic binning, comparative biology and taxonomic classification.</title>
        <authorList>
            <person name="Goeker M."/>
        </authorList>
    </citation>
    <scope>NUCLEOTIDE SEQUENCE [LARGE SCALE GENOMIC DNA]</scope>
    <source>
        <strain evidence="8 9">DSM 22008</strain>
    </source>
</reference>
<evidence type="ECO:0000313" key="9">
    <source>
        <dbReference type="Proteomes" id="UP000282211"/>
    </source>
</evidence>